<feature type="domain" description="F-box associated beta-propeller type 1" evidence="3">
    <location>
        <begin position="55"/>
        <end position="292"/>
    </location>
</feature>
<dbReference type="Pfam" id="PF07734">
    <property type="entry name" value="FBA_1"/>
    <property type="match status" value="2"/>
</dbReference>
<keyword evidence="5" id="KW-1185">Reference proteome</keyword>
<dbReference type="InterPro" id="IPR001810">
    <property type="entry name" value="F-box_dom"/>
</dbReference>
<reference evidence="4 5" key="1">
    <citation type="submission" date="2020-12" db="EMBL/GenBank/DDBJ databases">
        <title>Concerted genomic and epigenomic changes stabilize Arabidopsis allopolyploids.</title>
        <authorList>
            <person name="Chen Z."/>
        </authorList>
    </citation>
    <scope>NUCLEOTIDE SEQUENCE [LARGE SCALE GENOMIC DNA]</scope>
    <source>
        <strain evidence="4">As9502</strain>
        <tissue evidence="4">Leaf</tissue>
    </source>
</reference>
<dbReference type="PANTHER" id="PTHR47993:SF134">
    <property type="entry name" value="F-BOX DOMAIN-CONTAINING PROTEIN"/>
    <property type="match status" value="1"/>
</dbReference>
<accession>A0A8T2H9N0</accession>
<name>A0A8T2H9N0_ARASU</name>
<dbReference type="InterPro" id="IPR050233">
    <property type="entry name" value="A_thaliana_F-box"/>
</dbReference>
<evidence type="ECO:0000313" key="4">
    <source>
        <dbReference type="EMBL" id="KAG7656146.1"/>
    </source>
</evidence>
<dbReference type="Pfam" id="PF00646">
    <property type="entry name" value="F-box"/>
    <property type="match status" value="1"/>
</dbReference>
<dbReference type="OrthoDB" id="1063857at2759"/>
<dbReference type="EMBL" id="JAEFBJ010000001">
    <property type="protein sequence ID" value="KAG7656146.1"/>
    <property type="molecule type" value="Genomic_DNA"/>
</dbReference>
<feature type="domain" description="F-box associated beta-propeller type 1" evidence="3">
    <location>
        <begin position="370"/>
        <end position="538"/>
    </location>
</feature>
<gene>
    <name evidence="4" type="ORF">ISN44_As01g031530</name>
</gene>
<dbReference type="InterPro" id="IPR006527">
    <property type="entry name" value="F-box-assoc_dom_typ1"/>
</dbReference>
<dbReference type="NCBIfam" id="TIGR01640">
    <property type="entry name" value="F_box_assoc_1"/>
    <property type="match status" value="2"/>
</dbReference>
<feature type="domain" description="F-box" evidence="2">
    <location>
        <begin position="5"/>
        <end position="44"/>
    </location>
</feature>
<comment type="caution">
    <text evidence="4">The sequence shown here is derived from an EMBL/GenBank/DDBJ whole genome shotgun (WGS) entry which is preliminary data.</text>
</comment>
<dbReference type="InterPro" id="IPR017451">
    <property type="entry name" value="F-box-assoc_interact_dom"/>
</dbReference>
<feature type="compositionally biased region" description="Basic residues" evidence="1">
    <location>
        <begin position="542"/>
        <end position="556"/>
    </location>
</feature>
<evidence type="ECO:0000256" key="1">
    <source>
        <dbReference type="SAM" id="MobiDB-lite"/>
    </source>
</evidence>
<proteinExistence type="predicted"/>
<protein>
    <submittedName>
        <fullName evidence="4">F-box domain</fullName>
    </submittedName>
</protein>
<evidence type="ECO:0000313" key="5">
    <source>
        <dbReference type="Proteomes" id="UP000694251"/>
    </source>
</evidence>
<dbReference type="AlphaFoldDB" id="A0A8T2H9N0"/>
<organism evidence="4 5">
    <name type="scientific">Arabidopsis suecica</name>
    <name type="common">Swedish thale-cress</name>
    <name type="synonym">Cardaminopsis suecica</name>
    <dbReference type="NCBI Taxonomy" id="45249"/>
    <lineage>
        <taxon>Eukaryota</taxon>
        <taxon>Viridiplantae</taxon>
        <taxon>Streptophyta</taxon>
        <taxon>Embryophyta</taxon>
        <taxon>Tracheophyta</taxon>
        <taxon>Spermatophyta</taxon>
        <taxon>Magnoliopsida</taxon>
        <taxon>eudicotyledons</taxon>
        <taxon>Gunneridae</taxon>
        <taxon>Pentapetalae</taxon>
        <taxon>rosids</taxon>
        <taxon>malvids</taxon>
        <taxon>Brassicales</taxon>
        <taxon>Brassicaceae</taxon>
        <taxon>Camelineae</taxon>
        <taxon>Arabidopsis</taxon>
    </lineage>
</organism>
<evidence type="ECO:0000259" key="2">
    <source>
        <dbReference type="Pfam" id="PF00646"/>
    </source>
</evidence>
<evidence type="ECO:0000259" key="3">
    <source>
        <dbReference type="Pfam" id="PF07734"/>
    </source>
</evidence>
<feature type="region of interest" description="Disordered" evidence="1">
    <location>
        <begin position="542"/>
        <end position="566"/>
    </location>
</feature>
<sequence>MTMMSDLSLDLVEEILCRVPITSLKAVRSSCKLWNVLSKNRILCKTEARNQFLGFTIMNHRLYSMRFNLHGIGLDEDSEEFIDPSIKPIGNLLNQVEISKVFSCEGLLLCVTRNHSSKLVVWNPYLGQISWIKTRNDYHIGVTYALEYDNNKNHMILRFFSGQGYYEIYGMNSSDSWDCFYGIPNKGFKCYQPGVSLNGNAYFLTEGREVMEGYDCLLGFDFTTKKFGPLLSLSFSHDFIETGRLSCVKGEKLAVLYQRCYTYEMEVWVTTKIEPNAVSWSKFLAVEMEPLTNESERNNTAYIIGDYGCLKEVDLDEVVNPQESVEVGDRIYSFSPFVCSCSYVPSLVKFKEDAEHERKDKKRKSKRKRTNKDGYDFILCFDFTTERFGQILPLPFKHFFRDTWTLSSVKEEKLAVAVLYWKNTCVMIEVWMTIKIDPNVESWSKFLRVDRKPCIDLRFDDRNDSFFIDEEKKVVVFFSSDKVKTSTAYVIGDNRYLRTVDLEKAANSQESVEVGERVYCFSPLVCSCSYYVPSLVKINHNAGRKRKEKKTKRKSKDKQMKLSNKV</sequence>
<dbReference type="Proteomes" id="UP000694251">
    <property type="component" value="Chromosome 1"/>
</dbReference>
<dbReference type="PANTHER" id="PTHR47993">
    <property type="entry name" value="OS09G0372900 PROTEIN-RELATED"/>
    <property type="match status" value="1"/>
</dbReference>